<gene>
    <name evidence="8" type="ORF">GA0070610_4535</name>
</gene>
<feature type="binding site" evidence="6">
    <location>
        <position position="212"/>
    </location>
    <ligand>
        <name>Mg(2+)</name>
        <dbReference type="ChEBI" id="CHEBI:18420"/>
        <label>1</label>
        <note>catalytic</note>
    </ligand>
</feature>
<dbReference type="EMBL" id="LT607733">
    <property type="protein sequence ID" value="SCG18196.1"/>
    <property type="molecule type" value="Genomic_DNA"/>
</dbReference>
<dbReference type="CDD" id="cd01639">
    <property type="entry name" value="IMPase"/>
    <property type="match status" value="1"/>
</dbReference>
<organism evidence="8 9">
    <name type="scientific">Micromonospora echinofusca</name>
    <dbReference type="NCBI Taxonomy" id="47858"/>
    <lineage>
        <taxon>Bacteria</taxon>
        <taxon>Bacillati</taxon>
        <taxon>Actinomycetota</taxon>
        <taxon>Actinomycetes</taxon>
        <taxon>Micromonosporales</taxon>
        <taxon>Micromonosporaceae</taxon>
        <taxon>Micromonospora</taxon>
    </lineage>
</organism>
<dbReference type="Gene3D" id="3.30.540.10">
    <property type="entry name" value="Fructose-1,6-Bisphosphatase, subunit A, domain 1"/>
    <property type="match status" value="1"/>
</dbReference>
<dbReference type="Pfam" id="PF00459">
    <property type="entry name" value="Inositol_P"/>
    <property type="match status" value="1"/>
</dbReference>
<evidence type="ECO:0000256" key="7">
    <source>
        <dbReference type="RuleBase" id="RU364068"/>
    </source>
</evidence>
<dbReference type="AlphaFoldDB" id="A0A1C5GGG2"/>
<keyword evidence="4 7" id="KW-0378">Hydrolase</keyword>
<dbReference type="PROSITE" id="PS00629">
    <property type="entry name" value="IMP_1"/>
    <property type="match status" value="1"/>
</dbReference>
<dbReference type="GO" id="GO:0046872">
    <property type="term" value="F:metal ion binding"/>
    <property type="evidence" value="ECO:0007669"/>
    <property type="project" value="UniProtKB-KW"/>
</dbReference>
<dbReference type="InterPro" id="IPR000760">
    <property type="entry name" value="Inositol_monophosphatase-like"/>
</dbReference>
<evidence type="ECO:0000256" key="2">
    <source>
        <dbReference type="ARBA" id="ARBA00001946"/>
    </source>
</evidence>
<feature type="binding site" evidence="6">
    <location>
        <position position="83"/>
    </location>
    <ligand>
        <name>Mg(2+)</name>
        <dbReference type="ChEBI" id="CHEBI:18420"/>
        <label>1</label>
        <note>catalytic</note>
    </ligand>
</feature>
<dbReference type="Gene3D" id="3.40.190.80">
    <property type="match status" value="1"/>
</dbReference>
<dbReference type="PANTHER" id="PTHR20854">
    <property type="entry name" value="INOSITOL MONOPHOSPHATASE"/>
    <property type="match status" value="1"/>
</dbReference>
<evidence type="ECO:0000313" key="9">
    <source>
        <dbReference type="Proteomes" id="UP000198251"/>
    </source>
</evidence>
<keyword evidence="9" id="KW-1185">Reference proteome</keyword>
<evidence type="ECO:0000256" key="1">
    <source>
        <dbReference type="ARBA" id="ARBA00001033"/>
    </source>
</evidence>
<protein>
    <recommendedName>
        <fullName evidence="7">Inositol-1-monophosphatase</fullName>
        <ecNumber evidence="7">3.1.3.25</ecNumber>
    </recommendedName>
</protein>
<evidence type="ECO:0000256" key="5">
    <source>
        <dbReference type="ARBA" id="ARBA00022842"/>
    </source>
</evidence>
<dbReference type="PANTHER" id="PTHR20854:SF4">
    <property type="entry name" value="INOSITOL-1-MONOPHOSPHATASE-RELATED"/>
    <property type="match status" value="1"/>
</dbReference>
<evidence type="ECO:0000256" key="6">
    <source>
        <dbReference type="PIRSR" id="PIRSR600760-2"/>
    </source>
</evidence>
<feature type="binding site" evidence="6">
    <location>
        <position position="81"/>
    </location>
    <ligand>
        <name>Mg(2+)</name>
        <dbReference type="ChEBI" id="CHEBI:18420"/>
        <label>1</label>
        <note>catalytic</note>
    </ligand>
</feature>
<keyword evidence="3 6" id="KW-0479">Metal-binding</keyword>
<comment type="cofactor">
    <cofactor evidence="2 6 7">
        <name>Mg(2+)</name>
        <dbReference type="ChEBI" id="CHEBI:18420"/>
    </cofactor>
</comment>
<evidence type="ECO:0000256" key="3">
    <source>
        <dbReference type="ARBA" id="ARBA00022723"/>
    </source>
</evidence>
<evidence type="ECO:0000313" key="8">
    <source>
        <dbReference type="EMBL" id="SCG18196.1"/>
    </source>
</evidence>
<evidence type="ECO:0000256" key="4">
    <source>
        <dbReference type="ARBA" id="ARBA00022801"/>
    </source>
</evidence>
<name>A0A1C5GGG2_MICEH</name>
<dbReference type="GO" id="GO:0008934">
    <property type="term" value="F:inositol monophosphate 1-phosphatase activity"/>
    <property type="evidence" value="ECO:0007669"/>
    <property type="project" value="InterPro"/>
</dbReference>
<dbReference type="GeneID" id="95804230"/>
<feature type="binding site" evidence="6">
    <location>
        <position position="84"/>
    </location>
    <ligand>
        <name>Mg(2+)</name>
        <dbReference type="ChEBI" id="CHEBI:18420"/>
        <label>1</label>
        <note>catalytic</note>
    </ligand>
</feature>
<comment type="catalytic activity">
    <reaction evidence="1 7">
        <text>a myo-inositol phosphate + H2O = myo-inositol + phosphate</text>
        <dbReference type="Rhea" id="RHEA:24056"/>
        <dbReference type="ChEBI" id="CHEBI:15377"/>
        <dbReference type="ChEBI" id="CHEBI:17268"/>
        <dbReference type="ChEBI" id="CHEBI:43474"/>
        <dbReference type="ChEBI" id="CHEBI:84139"/>
        <dbReference type="EC" id="3.1.3.25"/>
    </reaction>
</comment>
<dbReference type="PRINTS" id="PR00377">
    <property type="entry name" value="IMPHPHTASES"/>
</dbReference>
<reference evidence="8 9" key="1">
    <citation type="submission" date="2016-06" db="EMBL/GenBank/DDBJ databases">
        <authorList>
            <person name="Kjaerup R.B."/>
            <person name="Dalgaard T.S."/>
            <person name="Juul-Madsen H.R."/>
        </authorList>
    </citation>
    <scope>NUCLEOTIDE SEQUENCE [LARGE SCALE GENOMIC DNA]</scope>
    <source>
        <strain evidence="8 9">DSM 43913</strain>
    </source>
</reference>
<sequence length="273" mass="28719">MSDYGPLLPVAIQAVARAAEDMRRKPPGALTAKGDRDMASALDYEIERSVRELLRVATPDIGFLGEEDGISGSGELQWVLDPIDGTANFVRGIPLCAVSLGLLHHGEAVLGVIELPFLGNRYAAAQGDGATVDGKPIRVSQTSRLSMAIVAIGDYAVGEDAAAKNRLRLALTARLAESVQRVRMTGSAALDLAWLAEGKVDAALTLSNRPWDMSAGVAIARESGALIVDWDGTKHNAHSAITLATNDTLLTDILGYVNPLGQGSDAALINPKM</sequence>
<dbReference type="Proteomes" id="UP000198251">
    <property type="component" value="Chromosome I"/>
</dbReference>
<dbReference type="SUPFAM" id="SSF56655">
    <property type="entry name" value="Carbohydrate phosphatase"/>
    <property type="match status" value="1"/>
</dbReference>
<dbReference type="InterPro" id="IPR033942">
    <property type="entry name" value="IMPase"/>
</dbReference>
<dbReference type="GO" id="GO:0007165">
    <property type="term" value="P:signal transduction"/>
    <property type="evidence" value="ECO:0007669"/>
    <property type="project" value="TreeGrafter"/>
</dbReference>
<comment type="similarity">
    <text evidence="7">Belongs to the inositol monophosphatase superfamily.</text>
</comment>
<dbReference type="InterPro" id="IPR020583">
    <property type="entry name" value="Inositol_monoP_metal-BS"/>
</dbReference>
<feature type="binding site" evidence="6">
    <location>
        <position position="66"/>
    </location>
    <ligand>
        <name>Mg(2+)</name>
        <dbReference type="ChEBI" id="CHEBI:18420"/>
        <label>1</label>
        <note>catalytic</note>
    </ligand>
</feature>
<dbReference type="RefSeq" id="WP_089001840.1">
    <property type="nucleotide sequence ID" value="NZ_LT607733.1"/>
</dbReference>
<dbReference type="EC" id="3.1.3.25" evidence="7"/>
<dbReference type="GO" id="GO:0006020">
    <property type="term" value="P:inositol metabolic process"/>
    <property type="evidence" value="ECO:0007669"/>
    <property type="project" value="TreeGrafter"/>
</dbReference>
<accession>A0A1C5GGG2</accession>
<proteinExistence type="inferred from homology"/>
<keyword evidence="5 6" id="KW-0460">Magnesium</keyword>